<accession>M1LUQ0</accession>
<dbReference type="PATRIC" id="fig|931276.5.peg.3056"/>
<organism evidence="6 7">
    <name type="scientific">Clostridium saccharoperbutylacetonicum N1-4(HMT)</name>
    <dbReference type="NCBI Taxonomy" id="931276"/>
    <lineage>
        <taxon>Bacteria</taxon>
        <taxon>Bacillati</taxon>
        <taxon>Bacillota</taxon>
        <taxon>Clostridia</taxon>
        <taxon>Eubacteriales</taxon>
        <taxon>Clostridiaceae</taxon>
        <taxon>Clostridium</taxon>
    </lineage>
</organism>
<dbReference type="eggNOG" id="COG0683">
    <property type="taxonomic scope" value="Bacteria"/>
</dbReference>
<feature type="domain" description="Leucine-binding protein" evidence="5">
    <location>
        <begin position="37"/>
        <end position="375"/>
    </location>
</feature>
<dbReference type="GO" id="GO:0006865">
    <property type="term" value="P:amino acid transport"/>
    <property type="evidence" value="ECO:0007669"/>
    <property type="project" value="UniProtKB-KW"/>
</dbReference>
<reference evidence="6 7" key="1">
    <citation type="submission" date="2013-02" db="EMBL/GenBank/DDBJ databases">
        <title>Genome sequence of Clostridium saccharoperbutylacetonicum N1-4(HMT).</title>
        <authorList>
            <person name="Poehlein A."/>
            <person name="Daniel R."/>
        </authorList>
    </citation>
    <scope>NUCLEOTIDE SEQUENCE [LARGE SCALE GENOMIC DNA]</scope>
    <source>
        <strain evidence="7">N1-4(HMT)</strain>
    </source>
</reference>
<dbReference type="KEGG" id="csr:Cspa_c30390"/>
<sequence>MYESKFKMFRNLCIVAISVITLIAIIISSDKKKNEVISVGFSAQLTGRQAELGVQERNGAQLAIEKANNDRGINGHMLSLIVHDDLGIPQEAKNADKELIREGVVAIIGHATTAQTLAGIDEANKAKVIMMGPTVSTPKLSGIDDYFFRIHPSFEKSSQNFAKYIFENKGIKHIAVIFDKDNLAYSQTYSDIFSDKFKALGGEVTDILDFSSVAQPDFSKFISELQKSKAEGVLIVASDMDTALIAQRARLMNWSNPMFSSPWAQTKTLIDKGGQAVEGMIIEQAYDLENDSENFVEFKSKYRARFGNDPSFGAAYSYESTMVLIEAIKKSYRTNLSLKDALLEIHDFKGLTDNLSFDKFGDIQRNSYLSSIKNGKFIRIAKLNTVESGGE</sequence>
<gene>
    <name evidence="6" type="ORF">Cspa_c30390</name>
</gene>
<keyword evidence="2" id="KW-0813">Transport</keyword>
<protein>
    <submittedName>
        <fullName evidence="6">Amino acid/amide ABC transporter substrate-binding protein, HAAT family</fullName>
    </submittedName>
</protein>
<dbReference type="Pfam" id="PF13458">
    <property type="entry name" value="Peripla_BP_6"/>
    <property type="match status" value="1"/>
</dbReference>
<dbReference type="InterPro" id="IPR028081">
    <property type="entry name" value="Leu-bd"/>
</dbReference>
<evidence type="ECO:0000256" key="4">
    <source>
        <dbReference type="ARBA" id="ARBA00022970"/>
    </source>
</evidence>
<dbReference type="AlphaFoldDB" id="M1LUQ0"/>
<evidence type="ECO:0000259" key="5">
    <source>
        <dbReference type="Pfam" id="PF13458"/>
    </source>
</evidence>
<dbReference type="OrthoDB" id="9783240at2"/>
<evidence type="ECO:0000256" key="2">
    <source>
        <dbReference type="ARBA" id="ARBA00022448"/>
    </source>
</evidence>
<evidence type="ECO:0000256" key="3">
    <source>
        <dbReference type="ARBA" id="ARBA00022729"/>
    </source>
</evidence>
<dbReference type="InterPro" id="IPR028082">
    <property type="entry name" value="Peripla_BP_I"/>
</dbReference>
<dbReference type="EMBL" id="CP004121">
    <property type="protein sequence ID" value="AGF56800.1"/>
    <property type="molecule type" value="Genomic_DNA"/>
</dbReference>
<evidence type="ECO:0000313" key="6">
    <source>
        <dbReference type="EMBL" id="AGF56800.1"/>
    </source>
</evidence>
<dbReference type="STRING" id="36745.CLSAP_27760"/>
<evidence type="ECO:0000313" key="7">
    <source>
        <dbReference type="Proteomes" id="UP000011728"/>
    </source>
</evidence>
<keyword evidence="7" id="KW-1185">Reference proteome</keyword>
<dbReference type="Gene3D" id="3.40.50.2300">
    <property type="match status" value="2"/>
</dbReference>
<comment type="similarity">
    <text evidence="1">Belongs to the leucine-binding protein family.</text>
</comment>
<keyword evidence="3" id="KW-0732">Signal</keyword>
<dbReference type="InterPro" id="IPR000709">
    <property type="entry name" value="Leu_Ile_Val-bd"/>
</dbReference>
<keyword evidence="4" id="KW-0029">Amino-acid transport</keyword>
<dbReference type="SUPFAM" id="SSF53822">
    <property type="entry name" value="Periplasmic binding protein-like I"/>
    <property type="match status" value="1"/>
</dbReference>
<dbReference type="PANTHER" id="PTHR30483">
    <property type="entry name" value="LEUCINE-SPECIFIC-BINDING PROTEIN"/>
    <property type="match status" value="1"/>
</dbReference>
<dbReference type="CDD" id="cd19983">
    <property type="entry name" value="PBP1_ABC_HAAT-like"/>
    <property type="match status" value="1"/>
</dbReference>
<dbReference type="PANTHER" id="PTHR30483:SF6">
    <property type="entry name" value="PERIPLASMIC BINDING PROTEIN OF ABC TRANSPORTER FOR NATURAL AMINO ACIDS"/>
    <property type="match status" value="1"/>
</dbReference>
<dbReference type="Proteomes" id="UP000011728">
    <property type="component" value="Chromosome"/>
</dbReference>
<proteinExistence type="inferred from homology"/>
<name>M1LUQ0_9CLOT</name>
<dbReference type="RefSeq" id="WP_015393119.1">
    <property type="nucleotide sequence ID" value="NC_020291.1"/>
</dbReference>
<dbReference type="InterPro" id="IPR051010">
    <property type="entry name" value="BCAA_transport"/>
</dbReference>
<dbReference type="HOGENOM" id="CLU_027128_6_3_9"/>
<evidence type="ECO:0000256" key="1">
    <source>
        <dbReference type="ARBA" id="ARBA00010062"/>
    </source>
</evidence>
<dbReference type="PRINTS" id="PR00337">
    <property type="entry name" value="LEUILEVALBP"/>
</dbReference>